<accession>A0A1W0XD74</accession>
<dbReference type="EMBL" id="MTYJ01000003">
    <property type="protein sequence ID" value="OQV25436.1"/>
    <property type="molecule type" value="Genomic_DNA"/>
</dbReference>
<name>A0A1W0XD74_HYPEX</name>
<comment type="caution">
    <text evidence="1">The sequence shown here is derived from an EMBL/GenBank/DDBJ whole genome shotgun (WGS) entry which is preliminary data.</text>
</comment>
<proteinExistence type="predicted"/>
<gene>
    <name evidence="1" type="ORF">BV898_01112</name>
</gene>
<organism evidence="1 2">
    <name type="scientific">Hypsibius exemplaris</name>
    <name type="common">Freshwater tardigrade</name>
    <dbReference type="NCBI Taxonomy" id="2072580"/>
    <lineage>
        <taxon>Eukaryota</taxon>
        <taxon>Metazoa</taxon>
        <taxon>Ecdysozoa</taxon>
        <taxon>Tardigrada</taxon>
        <taxon>Eutardigrada</taxon>
        <taxon>Parachela</taxon>
        <taxon>Hypsibioidea</taxon>
        <taxon>Hypsibiidae</taxon>
        <taxon>Hypsibius</taxon>
    </lineage>
</organism>
<dbReference type="Proteomes" id="UP000192578">
    <property type="component" value="Unassembled WGS sequence"/>
</dbReference>
<sequence>MACTSQPTRCFGEQSAQSDIQYFTTKSKQPSMPTAVRTESLTPLHSVQLEASKEPNGVIASYQFVGRESETVIAVWRSVIIATIRKWNFDMHGIDVKLLG</sequence>
<reference evidence="2" key="1">
    <citation type="submission" date="2017-01" db="EMBL/GenBank/DDBJ databases">
        <title>Comparative genomics of anhydrobiosis in the tardigrade Hypsibius dujardini.</title>
        <authorList>
            <person name="Yoshida Y."/>
            <person name="Koutsovoulos G."/>
            <person name="Laetsch D."/>
            <person name="Stevens L."/>
            <person name="Kumar S."/>
            <person name="Horikawa D."/>
            <person name="Ishino K."/>
            <person name="Komine S."/>
            <person name="Tomita M."/>
            <person name="Blaxter M."/>
            <person name="Arakawa K."/>
        </authorList>
    </citation>
    <scope>NUCLEOTIDE SEQUENCE [LARGE SCALE GENOMIC DNA]</scope>
    <source>
        <strain evidence="2">Z151</strain>
    </source>
</reference>
<keyword evidence="2" id="KW-1185">Reference proteome</keyword>
<evidence type="ECO:0000313" key="2">
    <source>
        <dbReference type="Proteomes" id="UP000192578"/>
    </source>
</evidence>
<evidence type="ECO:0000313" key="1">
    <source>
        <dbReference type="EMBL" id="OQV25436.1"/>
    </source>
</evidence>
<protein>
    <submittedName>
        <fullName evidence="1">Uncharacterized protein</fullName>
    </submittedName>
</protein>
<dbReference type="AlphaFoldDB" id="A0A1W0XD74"/>